<dbReference type="Pfam" id="PF21027">
    <property type="entry name" value="Sde0182_C"/>
    <property type="match status" value="1"/>
</dbReference>
<organism evidence="2 3">
    <name type="scientific">Niveispirillum lacus</name>
    <dbReference type="NCBI Taxonomy" id="1981099"/>
    <lineage>
        <taxon>Bacteria</taxon>
        <taxon>Pseudomonadati</taxon>
        <taxon>Pseudomonadota</taxon>
        <taxon>Alphaproteobacteria</taxon>
        <taxon>Rhodospirillales</taxon>
        <taxon>Azospirillaceae</taxon>
        <taxon>Niveispirillum</taxon>
    </lineage>
</organism>
<proteinExistence type="predicted"/>
<dbReference type="Gene3D" id="2.60.40.10">
    <property type="entry name" value="Immunoglobulins"/>
    <property type="match status" value="1"/>
</dbReference>
<dbReference type="InterPro" id="IPR048527">
    <property type="entry name" value="Sde182_C"/>
</dbReference>
<comment type="caution">
    <text evidence="2">The sequence shown here is derived from an EMBL/GenBank/DDBJ whole genome shotgun (WGS) entry which is preliminary data.</text>
</comment>
<sequence length="134" mass="14474">MASGAVGAQVIIAFDIGLGFMAQEQGLRCTDGRPVGRLAIDQAMQDVQDMGFGLDAGGTTDPDGDSLSYLWFTYPEARTFKGKIEISTENAIGVWVNAPIVDAPQTIHFILRVSDKGTPSITRYRRVIVTVIPK</sequence>
<gene>
    <name evidence="2" type="ORF">CHU95_12845</name>
</gene>
<protein>
    <recommendedName>
        <fullName evidence="1">Cellulose-binding Sde182 C-terminal domain-containing protein</fullName>
    </recommendedName>
</protein>
<dbReference type="EMBL" id="NOXU01000029">
    <property type="protein sequence ID" value="OYQ34313.1"/>
    <property type="molecule type" value="Genomic_DNA"/>
</dbReference>
<dbReference type="InterPro" id="IPR013783">
    <property type="entry name" value="Ig-like_fold"/>
</dbReference>
<evidence type="ECO:0000313" key="3">
    <source>
        <dbReference type="Proteomes" id="UP000216998"/>
    </source>
</evidence>
<reference evidence="2 3" key="1">
    <citation type="submission" date="2017-07" db="EMBL/GenBank/DDBJ databases">
        <title>Niveispirillum cyanobacteriorum sp. nov., isolated from cyanobacterial aggregates in a eutrophic lake.</title>
        <authorList>
            <person name="Cai H."/>
        </authorList>
    </citation>
    <scope>NUCLEOTIDE SEQUENCE [LARGE SCALE GENOMIC DNA]</scope>
    <source>
        <strain evidence="3">TH1-14</strain>
    </source>
</reference>
<evidence type="ECO:0000313" key="2">
    <source>
        <dbReference type="EMBL" id="OYQ34313.1"/>
    </source>
</evidence>
<name>A0A255YYI9_9PROT</name>
<dbReference type="AlphaFoldDB" id="A0A255YYI9"/>
<dbReference type="Proteomes" id="UP000216998">
    <property type="component" value="Unassembled WGS sequence"/>
</dbReference>
<feature type="domain" description="Cellulose-binding Sde182 C-terminal" evidence="1">
    <location>
        <begin position="52"/>
        <end position="131"/>
    </location>
</feature>
<evidence type="ECO:0000259" key="1">
    <source>
        <dbReference type="Pfam" id="PF21027"/>
    </source>
</evidence>
<keyword evidence="3" id="KW-1185">Reference proteome</keyword>
<accession>A0A255YYI9</accession>